<dbReference type="Proteomes" id="UP000030765">
    <property type="component" value="Unassembled WGS sequence"/>
</dbReference>
<evidence type="ECO:0000259" key="5">
    <source>
        <dbReference type="Pfam" id="PF09273"/>
    </source>
</evidence>
<dbReference type="InterPro" id="IPR025785">
    <property type="entry name" value="SETD3"/>
</dbReference>
<dbReference type="InterPro" id="IPR036464">
    <property type="entry name" value="Rubisco_LSMT_subst-bd_sf"/>
</dbReference>
<evidence type="ECO:0000313" key="8">
    <source>
        <dbReference type="Proteomes" id="UP000030765"/>
    </source>
</evidence>
<comment type="catalytic activity">
    <reaction evidence="4">
        <text>L-histidyl-[protein] + S-adenosyl-L-methionine = N(tele)-methyl-L-histidyl-[protein] + S-adenosyl-L-homocysteine + H(+)</text>
        <dbReference type="Rhea" id="RHEA:19369"/>
        <dbReference type="Rhea" id="RHEA-COMP:9745"/>
        <dbReference type="Rhea" id="RHEA-COMP:11600"/>
        <dbReference type="ChEBI" id="CHEBI:15378"/>
        <dbReference type="ChEBI" id="CHEBI:16367"/>
        <dbReference type="ChEBI" id="CHEBI:29979"/>
        <dbReference type="ChEBI" id="CHEBI:57856"/>
        <dbReference type="ChEBI" id="CHEBI:59789"/>
        <dbReference type="EC" id="2.1.1.85"/>
    </reaction>
</comment>
<dbReference type="PANTHER" id="PTHR13271">
    <property type="entry name" value="UNCHARACTERIZED PUTATIVE METHYLTRANSFERASE"/>
    <property type="match status" value="1"/>
</dbReference>
<gene>
    <name evidence="6" type="ORF">ZHAS_00004656</name>
</gene>
<proteinExistence type="inferred from homology"/>
<dbReference type="Gene3D" id="3.90.1410.10">
    <property type="entry name" value="set domain protein methyltransferase, domain 1"/>
    <property type="match status" value="1"/>
</dbReference>
<evidence type="ECO:0000256" key="3">
    <source>
        <dbReference type="ARBA" id="ARBA00022691"/>
    </source>
</evidence>
<keyword evidence="2 4" id="KW-0808">Transferase</keyword>
<dbReference type="GO" id="GO:0032259">
    <property type="term" value="P:methylation"/>
    <property type="evidence" value="ECO:0007669"/>
    <property type="project" value="UniProtKB-KW"/>
</dbReference>
<name>A0A084VHB7_ANOSI</name>
<reference evidence="7" key="2">
    <citation type="submission" date="2020-05" db="UniProtKB">
        <authorList>
            <consortium name="EnsemblMetazoa"/>
        </authorList>
    </citation>
    <scope>IDENTIFICATION</scope>
</reference>
<dbReference type="InterPro" id="IPR050600">
    <property type="entry name" value="SETD3_SETD6_MTase"/>
</dbReference>
<comment type="similarity">
    <text evidence="4">Belongs to the class V-like SAM-binding methyltransferase superfamily. SETD3 actin-histidine methyltransferase family.</text>
</comment>
<evidence type="ECO:0000256" key="1">
    <source>
        <dbReference type="ARBA" id="ARBA00022603"/>
    </source>
</evidence>
<accession>A0A084VHB7</accession>
<dbReference type="VEuPathDB" id="VectorBase:ASIS019033"/>
<keyword evidence="1 4" id="KW-0489">Methyltransferase</keyword>
<dbReference type="STRING" id="74873.A0A084VHB7"/>
<dbReference type="InterPro" id="IPR015353">
    <property type="entry name" value="Rubisco_LSMT_subst-bd"/>
</dbReference>
<keyword evidence="3 4" id="KW-0949">S-adenosyl-L-methionine</keyword>
<feature type="domain" description="Rubisco LSMT substrate-binding" evidence="5">
    <location>
        <begin position="114"/>
        <end position="246"/>
    </location>
</feature>
<dbReference type="Gene3D" id="3.90.1420.10">
    <property type="entry name" value="Rubisco LSMT, substrate-binding domain"/>
    <property type="match status" value="1"/>
</dbReference>
<organism evidence="6">
    <name type="scientific">Anopheles sinensis</name>
    <name type="common">Mosquito</name>
    <dbReference type="NCBI Taxonomy" id="74873"/>
    <lineage>
        <taxon>Eukaryota</taxon>
        <taxon>Metazoa</taxon>
        <taxon>Ecdysozoa</taxon>
        <taxon>Arthropoda</taxon>
        <taxon>Hexapoda</taxon>
        <taxon>Insecta</taxon>
        <taxon>Pterygota</taxon>
        <taxon>Neoptera</taxon>
        <taxon>Endopterygota</taxon>
        <taxon>Diptera</taxon>
        <taxon>Nematocera</taxon>
        <taxon>Culicoidea</taxon>
        <taxon>Culicidae</taxon>
        <taxon>Anophelinae</taxon>
        <taxon>Anopheles</taxon>
    </lineage>
</organism>
<dbReference type="EC" id="2.1.1.85" evidence="4"/>
<sequence length="277" mass="32081">MTRQNKVPVNLTGFFDIDFTLALIPFWDMGNHAYPTTPEDRPDEARLVAETVYNAERERLECFLDGTDQAPKGAPSVPIFIVYGKRTDAEFLVHNGFVIARNPHTSLKRLFKLNPEDPLHKERSHLLKLLGIPTEGTFTFGYPKLGHVSPELIAFARVSSMNEQELEHYTTMEESQRKELTVYETAHRPDLMNRANLWLAKSMRTQLQGYPTTIEQDEALLETQNRPMNPIRRLLIEYRLEEKRMLQSYVTLACDELKRLMAEIKLGTKQSKQFVEK</sequence>
<dbReference type="PROSITE" id="PS51565">
    <property type="entry name" value="SAM_MT85_SETD3"/>
    <property type="match status" value="1"/>
</dbReference>
<dbReference type="PANTHER" id="PTHR13271:SF47">
    <property type="entry name" value="ACTIN-HISTIDINE N-METHYLTRANSFERASE"/>
    <property type="match status" value="1"/>
</dbReference>
<dbReference type="Pfam" id="PF09273">
    <property type="entry name" value="Rubis-subs-bind"/>
    <property type="match status" value="1"/>
</dbReference>
<dbReference type="EnsemblMetazoa" id="ASIC004656-RA">
    <property type="protein sequence ID" value="ASIC004656-PA"/>
    <property type="gene ID" value="ASIC004656"/>
</dbReference>
<dbReference type="EMBL" id="ATLV01013150">
    <property type="status" value="NOT_ANNOTATED_CDS"/>
    <property type="molecule type" value="Genomic_DNA"/>
</dbReference>
<evidence type="ECO:0000313" key="7">
    <source>
        <dbReference type="EnsemblMetazoa" id="ASIC004656-PA"/>
    </source>
</evidence>
<evidence type="ECO:0000256" key="2">
    <source>
        <dbReference type="ARBA" id="ARBA00022679"/>
    </source>
</evidence>
<reference evidence="6 8" key="1">
    <citation type="journal article" date="2014" name="BMC Genomics">
        <title>Genome sequence of Anopheles sinensis provides insight into genetics basis of mosquito competence for malaria parasites.</title>
        <authorList>
            <person name="Zhou D."/>
            <person name="Zhang D."/>
            <person name="Ding G."/>
            <person name="Shi L."/>
            <person name="Hou Q."/>
            <person name="Ye Y."/>
            <person name="Xu Y."/>
            <person name="Zhou H."/>
            <person name="Xiong C."/>
            <person name="Li S."/>
            <person name="Yu J."/>
            <person name="Hong S."/>
            <person name="Yu X."/>
            <person name="Zou P."/>
            <person name="Chen C."/>
            <person name="Chang X."/>
            <person name="Wang W."/>
            <person name="Lv Y."/>
            <person name="Sun Y."/>
            <person name="Ma L."/>
            <person name="Shen B."/>
            <person name="Zhu C."/>
        </authorList>
    </citation>
    <scope>NUCLEOTIDE SEQUENCE [LARGE SCALE GENOMIC DNA]</scope>
</reference>
<keyword evidence="8" id="KW-1185">Reference proteome</keyword>
<dbReference type="GO" id="GO:0016279">
    <property type="term" value="F:protein-lysine N-methyltransferase activity"/>
    <property type="evidence" value="ECO:0007669"/>
    <property type="project" value="TreeGrafter"/>
</dbReference>
<dbReference type="AlphaFoldDB" id="A0A084VHB7"/>
<dbReference type="EMBL" id="KE524842">
    <property type="protein sequence ID" value="KFB37361.1"/>
    <property type="molecule type" value="Genomic_DNA"/>
</dbReference>
<evidence type="ECO:0000313" key="6">
    <source>
        <dbReference type="EMBL" id="KFB37361.1"/>
    </source>
</evidence>
<evidence type="ECO:0000256" key="4">
    <source>
        <dbReference type="PROSITE-ProRule" id="PRU00898"/>
    </source>
</evidence>
<protein>
    <recommendedName>
        <fullName evidence="4">protein-histidine N-methyltransferase</fullName>
        <ecNumber evidence="4">2.1.1.85</ecNumber>
    </recommendedName>
</protein>
<dbReference type="VEuPathDB" id="VectorBase:ASIC004656"/>
<dbReference type="SUPFAM" id="SSF81822">
    <property type="entry name" value="RuBisCo LSMT C-terminal, substrate-binding domain"/>
    <property type="match status" value="1"/>
</dbReference>
<dbReference type="GO" id="GO:0018064">
    <property type="term" value="F:protein-L-histidine N-tele-methyltransferase activity"/>
    <property type="evidence" value="ECO:0007669"/>
    <property type="project" value="UniProtKB-EC"/>
</dbReference>
<dbReference type="OrthoDB" id="441812at2759"/>